<dbReference type="EMBL" id="JAMPKM010000002">
    <property type="protein sequence ID" value="MEP0816442.1"/>
    <property type="molecule type" value="Genomic_DNA"/>
</dbReference>
<protein>
    <submittedName>
        <fullName evidence="3">Uncharacterized protein</fullName>
    </submittedName>
</protein>
<sequence>MIPKGFAILGASLLTLSFLPAASVQTSRQVATGNFTLSGESLRGVQGRSISQDFPVGRSPRPLVSSTSSNTNTTSGPQADLALEPLPRNWTVGDRVDVILDRSSGAVVETTPLLVQDAPATESPELRVQYQLLQEDQ</sequence>
<evidence type="ECO:0000313" key="3">
    <source>
        <dbReference type="EMBL" id="MEP0816442.1"/>
    </source>
</evidence>
<comment type="caution">
    <text evidence="3">The sequence shown here is derived from an EMBL/GenBank/DDBJ whole genome shotgun (WGS) entry which is preliminary data.</text>
</comment>
<keyword evidence="2" id="KW-0732">Signal</keyword>
<evidence type="ECO:0000313" key="4">
    <source>
        <dbReference type="Proteomes" id="UP001464891"/>
    </source>
</evidence>
<name>A0ABV0J3T7_9CYAN</name>
<gene>
    <name evidence="3" type="ORF">NC998_04960</name>
</gene>
<accession>A0ABV0J3T7</accession>
<organism evidence="3 4">
    <name type="scientific">Trichocoleus desertorum GB2-A4</name>
    <dbReference type="NCBI Taxonomy" id="2933944"/>
    <lineage>
        <taxon>Bacteria</taxon>
        <taxon>Bacillati</taxon>
        <taxon>Cyanobacteriota</taxon>
        <taxon>Cyanophyceae</taxon>
        <taxon>Leptolyngbyales</taxon>
        <taxon>Trichocoleusaceae</taxon>
        <taxon>Trichocoleus</taxon>
    </lineage>
</organism>
<feature type="chain" id="PRO_5045806724" evidence="2">
    <location>
        <begin position="22"/>
        <end position="137"/>
    </location>
</feature>
<evidence type="ECO:0000256" key="1">
    <source>
        <dbReference type="SAM" id="MobiDB-lite"/>
    </source>
</evidence>
<dbReference type="Proteomes" id="UP001464891">
    <property type="component" value="Unassembled WGS sequence"/>
</dbReference>
<feature type="signal peptide" evidence="2">
    <location>
        <begin position="1"/>
        <end position="21"/>
    </location>
</feature>
<keyword evidence="4" id="KW-1185">Reference proteome</keyword>
<feature type="region of interest" description="Disordered" evidence="1">
    <location>
        <begin position="46"/>
        <end position="82"/>
    </location>
</feature>
<dbReference type="RefSeq" id="WP_190433799.1">
    <property type="nucleotide sequence ID" value="NZ_JAMPKM010000002.1"/>
</dbReference>
<reference evidence="3 4" key="1">
    <citation type="submission" date="2022-04" db="EMBL/GenBank/DDBJ databases">
        <title>Positive selection, recombination, and allopatry shape intraspecific diversity of widespread and dominant cyanobacteria.</title>
        <authorList>
            <person name="Wei J."/>
            <person name="Shu W."/>
            <person name="Hu C."/>
        </authorList>
    </citation>
    <scope>NUCLEOTIDE SEQUENCE [LARGE SCALE GENOMIC DNA]</scope>
    <source>
        <strain evidence="3 4">GB2-A4</strain>
    </source>
</reference>
<feature type="compositionally biased region" description="Low complexity" evidence="1">
    <location>
        <begin position="65"/>
        <end position="75"/>
    </location>
</feature>
<evidence type="ECO:0000256" key="2">
    <source>
        <dbReference type="SAM" id="SignalP"/>
    </source>
</evidence>
<proteinExistence type="predicted"/>